<dbReference type="InParanoid" id="A0A6P7G9Y2"/>
<keyword evidence="3" id="KW-0862">Zinc</keyword>
<dbReference type="PANTHER" id="PTHR20916">
    <property type="entry name" value="CYSTEINE AND GLYCINE-RICH PROTEIN 2 BINDING PROTEIN"/>
    <property type="match status" value="1"/>
</dbReference>
<protein>
    <submittedName>
        <fullName evidence="6">Cysteine-rich protein 2-binding protein</fullName>
    </submittedName>
</protein>
<dbReference type="SUPFAM" id="SSF55729">
    <property type="entry name" value="Acyl-CoA N-acyltransferases (Nat)"/>
    <property type="match status" value="1"/>
</dbReference>
<proteinExistence type="predicted"/>
<dbReference type="InterPro" id="IPR002219">
    <property type="entry name" value="PKC_DAG/PE"/>
</dbReference>
<dbReference type="GO" id="GO:0004402">
    <property type="term" value="F:histone acetyltransferase activity"/>
    <property type="evidence" value="ECO:0007669"/>
    <property type="project" value="TreeGrafter"/>
</dbReference>
<evidence type="ECO:0000256" key="1">
    <source>
        <dbReference type="ARBA" id="ARBA00022723"/>
    </source>
</evidence>
<feature type="domain" description="Phorbol-ester/DAG-type" evidence="4">
    <location>
        <begin position="1"/>
        <end position="46"/>
    </location>
</feature>
<dbReference type="Pfam" id="PF00130">
    <property type="entry name" value="C1_1"/>
    <property type="match status" value="1"/>
</dbReference>
<dbReference type="RefSeq" id="XP_028145939.1">
    <property type="nucleotide sequence ID" value="XM_028290138.1"/>
</dbReference>
<dbReference type="InterPro" id="IPR019786">
    <property type="entry name" value="Zinc_finger_PHD-type_CS"/>
</dbReference>
<dbReference type="PROSITE" id="PS01359">
    <property type="entry name" value="ZF_PHD_1"/>
    <property type="match status" value="1"/>
</dbReference>
<dbReference type="PROSITE" id="PS51186">
    <property type="entry name" value="GNAT"/>
    <property type="match status" value="1"/>
</dbReference>
<dbReference type="GO" id="GO:0008270">
    <property type="term" value="F:zinc ion binding"/>
    <property type="evidence" value="ECO:0007669"/>
    <property type="project" value="UniProtKB-KW"/>
</dbReference>
<feature type="domain" description="N-acetyltransferase" evidence="5">
    <location>
        <begin position="403"/>
        <end position="548"/>
    </location>
</feature>
<evidence type="ECO:0000259" key="5">
    <source>
        <dbReference type="PROSITE" id="PS51186"/>
    </source>
</evidence>
<dbReference type="Pfam" id="PF00583">
    <property type="entry name" value="Acetyltransf_1"/>
    <property type="match status" value="1"/>
</dbReference>
<gene>
    <name evidence="6" type="primary">LOC114339477</name>
</gene>
<dbReference type="PANTHER" id="PTHR20916:SF26">
    <property type="entry name" value="CYSTEINE-RICH PROTEIN 2-BINDING PROTEIN"/>
    <property type="match status" value="1"/>
</dbReference>
<dbReference type="InterPro" id="IPR000182">
    <property type="entry name" value="GNAT_dom"/>
</dbReference>
<sequence>MDLLSEITFCKYCTEQLKLSEDEGLECTVCKKNVHLRCLKRGAVPGGLSGDTFFTFICLECSVNQAENFTRTKLSWLQVIVLVLYHLQHKSPGLARKGFFHWRHHVATFVDRNWEILFPSDQKRKKKWMGTIAGTLSHFNRYIFLSGITVFNEPAFWALMYPKISPLTVSIVYSAMILEKQNMKNRKEILAPDAELFYSFLSKFVDDPELIKNFNSITVHNNITVGCTQQVMDNKPSQAMDVDVEDNQKEVKPKFNYKRKKAKFLGFNTRKLTKLTQTSVNSLFPDDIMNVNLDSSDNTITSSPEPKQEETKAKETLKLLDPFCHYNTSLNSIARARSLTLQAKLTGGIRQELILSPYSGIYLKPYIRRDVETFPTWLKLMAEIQVTANKSNKDYRLPPRGPIDYAYVQPEHIPAINSLCNQFFWPGIDLTETLQYPDFSCVVLYKRLIIGFSFLVPDVKNTENYMSFLFTRPGWRNCGIAKFMIYHLIQTSLEKDITLHVSMNNPALLLYQRFGFKVENVVLGFYDKFLRSEVNDSKHAFLCRLERR</sequence>
<dbReference type="FunFam" id="3.40.630.30:FF:000013">
    <property type="entry name" value="cysteine-rich protein 2-binding protein-like"/>
    <property type="match status" value="1"/>
</dbReference>
<dbReference type="Gene3D" id="3.40.630.30">
    <property type="match status" value="1"/>
</dbReference>
<keyword evidence="1" id="KW-0479">Metal-binding</keyword>
<dbReference type="SUPFAM" id="SSF57903">
    <property type="entry name" value="FYVE/PHD zinc finger"/>
    <property type="match status" value="1"/>
</dbReference>
<dbReference type="InterPro" id="IPR016181">
    <property type="entry name" value="Acyl_CoA_acyltransferase"/>
</dbReference>
<name>A0A6P7G9Y2_DIAVI</name>
<evidence type="ECO:0000256" key="2">
    <source>
        <dbReference type="ARBA" id="ARBA00022771"/>
    </source>
</evidence>
<reference evidence="6" key="1">
    <citation type="submission" date="2025-08" db="UniProtKB">
        <authorList>
            <consortium name="RefSeq"/>
        </authorList>
    </citation>
    <scope>IDENTIFICATION</scope>
    <source>
        <tissue evidence="6">Whole insect</tissue>
    </source>
</reference>
<dbReference type="Gene3D" id="3.90.980.20">
    <property type="match status" value="1"/>
</dbReference>
<dbReference type="AlphaFoldDB" id="A0A6P7G9Y2"/>
<evidence type="ECO:0000313" key="6">
    <source>
        <dbReference type="RefSeq" id="XP_028145939.1"/>
    </source>
</evidence>
<dbReference type="FunCoup" id="A0A6P7G9Y2">
    <property type="interactions" value="455"/>
</dbReference>
<dbReference type="InterPro" id="IPR011011">
    <property type="entry name" value="Znf_FYVE_PHD"/>
</dbReference>
<accession>A0A6P7G9Y2</accession>
<dbReference type="PROSITE" id="PS50081">
    <property type="entry name" value="ZF_DAG_PE_2"/>
    <property type="match status" value="1"/>
</dbReference>
<organism evidence="6">
    <name type="scientific">Diabrotica virgifera virgifera</name>
    <name type="common">western corn rootworm</name>
    <dbReference type="NCBI Taxonomy" id="50390"/>
    <lineage>
        <taxon>Eukaryota</taxon>
        <taxon>Metazoa</taxon>
        <taxon>Ecdysozoa</taxon>
        <taxon>Arthropoda</taxon>
        <taxon>Hexapoda</taxon>
        <taxon>Insecta</taxon>
        <taxon>Pterygota</taxon>
        <taxon>Neoptera</taxon>
        <taxon>Endopterygota</taxon>
        <taxon>Coleoptera</taxon>
        <taxon>Polyphaga</taxon>
        <taxon>Cucujiformia</taxon>
        <taxon>Chrysomeloidea</taxon>
        <taxon>Chrysomelidae</taxon>
        <taxon>Galerucinae</taxon>
        <taxon>Diabroticina</taxon>
        <taxon>Diabroticites</taxon>
        <taxon>Diabrotica</taxon>
    </lineage>
</organism>
<evidence type="ECO:0000259" key="4">
    <source>
        <dbReference type="PROSITE" id="PS50081"/>
    </source>
</evidence>
<evidence type="ECO:0000256" key="3">
    <source>
        <dbReference type="ARBA" id="ARBA00022833"/>
    </source>
</evidence>
<dbReference type="CDD" id="cd04301">
    <property type="entry name" value="NAT_SF"/>
    <property type="match status" value="1"/>
</dbReference>
<keyword evidence="2" id="KW-0863">Zinc-finger</keyword>